<dbReference type="PROSITE" id="PS00099">
    <property type="entry name" value="THIOLASE_3"/>
    <property type="match status" value="1"/>
</dbReference>
<protein>
    <recommendedName>
        <fullName evidence="3">acetyl-CoA C-acetyltransferase</fullName>
        <ecNumber evidence="3">2.3.1.9</ecNumber>
    </recommendedName>
</protein>
<evidence type="ECO:0000256" key="5">
    <source>
        <dbReference type="ARBA" id="ARBA00022723"/>
    </source>
</evidence>
<proteinExistence type="inferred from homology"/>
<organism evidence="12 13">
    <name type="scientific">Compostibacter hankyongensis</name>
    <dbReference type="NCBI Taxonomy" id="1007089"/>
    <lineage>
        <taxon>Bacteria</taxon>
        <taxon>Pseudomonadati</taxon>
        <taxon>Bacteroidota</taxon>
        <taxon>Chitinophagia</taxon>
        <taxon>Chitinophagales</taxon>
        <taxon>Chitinophagaceae</taxon>
        <taxon>Compostibacter</taxon>
    </lineage>
</organism>
<evidence type="ECO:0000256" key="3">
    <source>
        <dbReference type="ARBA" id="ARBA00012705"/>
    </source>
</evidence>
<dbReference type="PIRSF" id="PIRSF000429">
    <property type="entry name" value="Ac-CoA_Ac_transf"/>
    <property type="match status" value="1"/>
</dbReference>
<feature type="domain" description="Thiolase N-terminal" evidence="10">
    <location>
        <begin position="4"/>
        <end position="259"/>
    </location>
</feature>
<dbReference type="InterPro" id="IPR020610">
    <property type="entry name" value="Thiolase_AS"/>
</dbReference>
<evidence type="ECO:0000256" key="9">
    <source>
        <dbReference type="RuleBase" id="RU003557"/>
    </source>
</evidence>
<accession>A0ABP8GAQ8</accession>
<evidence type="ECO:0000256" key="2">
    <source>
        <dbReference type="ARBA" id="ARBA00011881"/>
    </source>
</evidence>
<comment type="subunit">
    <text evidence="2">Homotetramer.</text>
</comment>
<dbReference type="EMBL" id="BAABFN010000022">
    <property type="protein sequence ID" value="GAA4320389.1"/>
    <property type="molecule type" value="Genomic_DNA"/>
</dbReference>
<keyword evidence="6" id="KW-0809">Transit peptide</keyword>
<feature type="domain" description="Thiolase C-terminal" evidence="11">
    <location>
        <begin position="267"/>
        <end position="389"/>
    </location>
</feature>
<keyword evidence="4 9" id="KW-0808">Transferase</keyword>
<reference evidence="13" key="1">
    <citation type="journal article" date="2019" name="Int. J. Syst. Evol. Microbiol.">
        <title>The Global Catalogue of Microorganisms (GCM) 10K type strain sequencing project: providing services to taxonomists for standard genome sequencing and annotation.</title>
        <authorList>
            <consortium name="The Broad Institute Genomics Platform"/>
            <consortium name="The Broad Institute Genome Sequencing Center for Infectious Disease"/>
            <person name="Wu L."/>
            <person name="Ma J."/>
        </authorList>
    </citation>
    <scope>NUCLEOTIDE SEQUENCE [LARGE SCALE GENOMIC DNA]</scope>
    <source>
        <strain evidence="13">JCM 17664</strain>
    </source>
</reference>
<evidence type="ECO:0000256" key="4">
    <source>
        <dbReference type="ARBA" id="ARBA00022679"/>
    </source>
</evidence>
<comment type="caution">
    <text evidence="12">The sequence shown here is derived from an EMBL/GenBank/DDBJ whole genome shotgun (WGS) entry which is preliminary data.</text>
</comment>
<dbReference type="InterPro" id="IPR002155">
    <property type="entry name" value="Thiolase"/>
</dbReference>
<name>A0ABP8GAQ8_9BACT</name>
<dbReference type="RefSeq" id="WP_344981737.1">
    <property type="nucleotide sequence ID" value="NZ_BAABFN010000022.1"/>
</dbReference>
<keyword evidence="7" id="KW-0630">Potassium</keyword>
<evidence type="ECO:0000313" key="13">
    <source>
        <dbReference type="Proteomes" id="UP001501207"/>
    </source>
</evidence>
<dbReference type="Gene3D" id="3.40.47.10">
    <property type="match status" value="1"/>
</dbReference>
<dbReference type="Proteomes" id="UP001501207">
    <property type="component" value="Unassembled WGS sequence"/>
</dbReference>
<dbReference type="PROSITE" id="PS00098">
    <property type="entry name" value="THIOLASE_1"/>
    <property type="match status" value="1"/>
</dbReference>
<dbReference type="PANTHER" id="PTHR18919:SF156">
    <property type="entry name" value="ACETYL-COA ACETYLTRANSFERASE, MITOCHONDRIAL"/>
    <property type="match status" value="1"/>
</dbReference>
<evidence type="ECO:0000256" key="8">
    <source>
        <dbReference type="ARBA" id="ARBA00023315"/>
    </source>
</evidence>
<dbReference type="InterPro" id="IPR020613">
    <property type="entry name" value="Thiolase_CS"/>
</dbReference>
<dbReference type="InterPro" id="IPR016039">
    <property type="entry name" value="Thiolase-like"/>
</dbReference>
<evidence type="ECO:0000256" key="7">
    <source>
        <dbReference type="ARBA" id="ARBA00022958"/>
    </source>
</evidence>
<evidence type="ECO:0000256" key="1">
    <source>
        <dbReference type="ARBA" id="ARBA00010982"/>
    </source>
</evidence>
<dbReference type="PROSITE" id="PS00737">
    <property type="entry name" value="THIOLASE_2"/>
    <property type="match status" value="1"/>
</dbReference>
<sequence>MQEVFIAAAVRTPIGSLNGALSSVPAVRLGAVAIAAALDKAGLPPGAVDEVYMGNVLTAGEGQAPANQASIYAGIPVTVPCTTVNKVCASGMKAILLGAQGILLEHNEVVVAGGMENMSQVPYYLAGARSGYRLGHQQLTDGILHDGLWDPYRDFHMGNAAELCATEYGLSREAQDAYAAQSYRRVAEAYAQGYLQQEIVPVGIPGKRDLTVEEDEEYKRVNFEKISSLKPAFQPGGTVTAANASTINDGAAALVLAGEKAVRERGLTPLARIAAFADASQAPEKFTTTPTLAMQHALDRAGLRMADMDYAEINEAFSCVALANARNLGLEAERLNIWGGAVALGHPIGCSGARIVVTLLNILRQRQARYGIAGICNGGGGASALVLERV</sequence>
<dbReference type="CDD" id="cd00751">
    <property type="entry name" value="thiolase"/>
    <property type="match status" value="1"/>
</dbReference>
<dbReference type="EC" id="2.3.1.9" evidence="3"/>
<dbReference type="SUPFAM" id="SSF53901">
    <property type="entry name" value="Thiolase-like"/>
    <property type="match status" value="2"/>
</dbReference>
<evidence type="ECO:0000313" key="12">
    <source>
        <dbReference type="EMBL" id="GAA4320389.1"/>
    </source>
</evidence>
<comment type="similarity">
    <text evidence="1 9">Belongs to the thiolase-like superfamily. Thiolase family.</text>
</comment>
<evidence type="ECO:0000259" key="11">
    <source>
        <dbReference type="Pfam" id="PF02803"/>
    </source>
</evidence>
<dbReference type="InterPro" id="IPR020617">
    <property type="entry name" value="Thiolase_C"/>
</dbReference>
<keyword evidence="5" id="KW-0479">Metal-binding</keyword>
<dbReference type="Pfam" id="PF02803">
    <property type="entry name" value="Thiolase_C"/>
    <property type="match status" value="1"/>
</dbReference>
<keyword evidence="13" id="KW-1185">Reference proteome</keyword>
<keyword evidence="8 9" id="KW-0012">Acyltransferase</keyword>
<dbReference type="PANTHER" id="PTHR18919">
    <property type="entry name" value="ACETYL-COA C-ACYLTRANSFERASE"/>
    <property type="match status" value="1"/>
</dbReference>
<gene>
    <name evidence="12" type="ORF">GCM10023143_34540</name>
</gene>
<dbReference type="NCBIfam" id="TIGR01930">
    <property type="entry name" value="AcCoA-C-Actrans"/>
    <property type="match status" value="1"/>
</dbReference>
<evidence type="ECO:0000259" key="10">
    <source>
        <dbReference type="Pfam" id="PF00108"/>
    </source>
</evidence>
<dbReference type="InterPro" id="IPR020616">
    <property type="entry name" value="Thiolase_N"/>
</dbReference>
<dbReference type="Pfam" id="PF00108">
    <property type="entry name" value="Thiolase_N"/>
    <property type="match status" value="1"/>
</dbReference>
<evidence type="ECO:0000256" key="6">
    <source>
        <dbReference type="ARBA" id="ARBA00022946"/>
    </source>
</evidence>
<dbReference type="InterPro" id="IPR020615">
    <property type="entry name" value="Thiolase_acyl_enz_int_AS"/>
</dbReference>